<dbReference type="InterPro" id="IPR027417">
    <property type="entry name" value="P-loop_NTPase"/>
</dbReference>
<keyword evidence="4" id="KW-0342">GTP-binding</keyword>
<dbReference type="InterPro" id="IPR052279">
    <property type="entry name" value="EngB_GTPase"/>
</dbReference>
<proteinExistence type="predicted"/>
<evidence type="ECO:0000259" key="5">
    <source>
        <dbReference type="PROSITE" id="PS51706"/>
    </source>
</evidence>
<dbReference type="InterPro" id="IPR006073">
    <property type="entry name" value="GTP-bd"/>
</dbReference>
<dbReference type="PANTHER" id="PTHR46498:SF1">
    <property type="entry name" value="GTP-BINDING PROTEIN 8"/>
    <property type="match status" value="1"/>
</dbReference>
<dbReference type="PANTHER" id="PTHR46498">
    <property type="entry name" value="GTP-BINDING PROTEIN 8"/>
    <property type="match status" value="1"/>
</dbReference>
<evidence type="ECO:0000256" key="2">
    <source>
        <dbReference type="ARBA" id="ARBA00022741"/>
    </source>
</evidence>
<organism evidence="6 7">
    <name type="scientific">Obba rivulosa</name>
    <dbReference type="NCBI Taxonomy" id="1052685"/>
    <lineage>
        <taxon>Eukaryota</taxon>
        <taxon>Fungi</taxon>
        <taxon>Dikarya</taxon>
        <taxon>Basidiomycota</taxon>
        <taxon>Agaricomycotina</taxon>
        <taxon>Agaricomycetes</taxon>
        <taxon>Polyporales</taxon>
        <taxon>Gelatoporiaceae</taxon>
        <taxon>Obba</taxon>
    </lineage>
</organism>
<keyword evidence="7" id="KW-1185">Reference proteome</keyword>
<sequence>MFKATLPRCNVAAANATATVSTQKFYSARSAKAFPIFQDSGAAQFLAAAGTIESIPELHGGPEVIFTGRANVGKSSLLNLILGRNKLASTSKKPGHTKTLNFFGVSRDPRKLVIVDGPGYGARGRPEWGQAFEHYIQNRPSLKRVYILFDIKHGLTPDDKAMLMFLDEACQKASPLGWTLQAVITKASWTGTIPSHMVAIIERLTKNIFAFAPTCLPPIITSSKRPVRGLFHMRQNIVEAIGAGSAKIRPEKVGRAYVVIEDAQTKTA</sequence>
<dbReference type="Gene3D" id="3.40.50.300">
    <property type="entry name" value="P-loop containing nucleotide triphosphate hydrolases"/>
    <property type="match status" value="1"/>
</dbReference>
<keyword evidence="3" id="KW-0460">Magnesium</keyword>
<dbReference type="Pfam" id="PF01926">
    <property type="entry name" value="MMR_HSR1"/>
    <property type="match status" value="1"/>
</dbReference>
<evidence type="ECO:0000256" key="4">
    <source>
        <dbReference type="ARBA" id="ARBA00023134"/>
    </source>
</evidence>
<dbReference type="GO" id="GO:0005525">
    <property type="term" value="F:GTP binding"/>
    <property type="evidence" value="ECO:0007669"/>
    <property type="project" value="UniProtKB-KW"/>
</dbReference>
<reference evidence="6 7" key="1">
    <citation type="submission" date="2016-07" db="EMBL/GenBank/DDBJ databases">
        <title>Draft genome of the white-rot fungus Obba rivulosa 3A-2.</title>
        <authorList>
            <consortium name="DOE Joint Genome Institute"/>
            <person name="Miettinen O."/>
            <person name="Riley R."/>
            <person name="Acob R."/>
            <person name="Barry K."/>
            <person name="Cullen D."/>
            <person name="De Vries R."/>
            <person name="Hainaut M."/>
            <person name="Hatakka A."/>
            <person name="Henrissat B."/>
            <person name="Hilden K."/>
            <person name="Kuo R."/>
            <person name="Labutti K."/>
            <person name="Lipzen A."/>
            <person name="Makela M.R."/>
            <person name="Sandor L."/>
            <person name="Spatafora J.W."/>
            <person name="Grigoriev I.V."/>
            <person name="Hibbett D.S."/>
        </authorList>
    </citation>
    <scope>NUCLEOTIDE SEQUENCE [LARGE SCALE GENOMIC DNA]</scope>
    <source>
        <strain evidence="6 7">3A-2</strain>
    </source>
</reference>
<dbReference type="GO" id="GO:0016787">
    <property type="term" value="F:hydrolase activity"/>
    <property type="evidence" value="ECO:0007669"/>
    <property type="project" value="UniProtKB-KW"/>
</dbReference>
<evidence type="ECO:0000256" key="1">
    <source>
        <dbReference type="ARBA" id="ARBA00022723"/>
    </source>
</evidence>
<gene>
    <name evidence="6" type="ORF">OBBRIDRAFT_787461</name>
</gene>
<dbReference type="EMBL" id="KV722331">
    <property type="protein sequence ID" value="OCH96381.1"/>
    <property type="molecule type" value="Genomic_DNA"/>
</dbReference>
<name>A0A8E2J785_9APHY</name>
<evidence type="ECO:0000313" key="6">
    <source>
        <dbReference type="EMBL" id="OCH96381.1"/>
    </source>
</evidence>
<dbReference type="GO" id="GO:0005739">
    <property type="term" value="C:mitochondrion"/>
    <property type="evidence" value="ECO:0007669"/>
    <property type="project" value="TreeGrafter"/>
</dbReference>
<dbReference type="GO" id="GO:0046872">
    <property type="term" value="F:metal ion binding"/>
    <property type="evidence" value="ECO:0007669"/>
    <property type="project" value="UniProtKB-KW"/>
</dbReference>
<keyword evidence="6" id="KW-0378">Hydrolase</keyword>
<dbReference type="AlphaFoldDB" id="A0A8E2J785"/>
<evidence type="ECO:0000256" key="3">
    <source>
        <dbReference type="ARBA" id="ARBA00022842"/>
    </source>
</evidence>
<accession>A0A8E2J785</accession>
<dbReference type="SUPFAM" id="SSF52540">
    <property type="entry name" value="P-loop containing nucleoside triphosphate hydrolases"/>
    <property type="match status" value="1"/>
</dbReference>
<dbReference type="Proteomes" id="UP000250043">
    <property type="component" value="Unassembled WGS sequence"/>
</dbReference>
<feature type="domain" description="EngB-type G" evidence="5">
    <location>
        <begin position="60"/>
        <end position="243"/>
    </location>
</feature>
<protein>
    <submittedName>
        <fullName evidence="6">P-loop containing nucleoside triphosphate hydrolase protein</fullName>
    </submittedName>
</protein>
<keyword evidence="1" id="KW-0479">Metal-binding</keyword>
<dbReference type="OrthoDB" id="391988at2759"/>
<evidence type="ECO:0000313" key="7">
    <source>
        <dbReference type="Proteomes" id="UP000250043"/>
    </source>
</evidence>
<dbReference type="CDD" id="cd01876">
    <property type="entry name" value="YihA_EngB"/>
    <property type="match status" value="1"/>
</dbReference>
<dbReference type="PROSITE" id="PS51706">
    <property type="entry name" value="G_ENGB"/>
    <property type="match status" value="1"/>
</dbReference>
<keyword evidence="2" id="KW-0547">Nucleotide-binding</keyword>
<dbReference type="InterPro" id="IPR030393">
    <property type="entry name" value="G_ENGB_dom"/>
</dbReference>